<protein>
    <submittedName>
        <fullName evidence="2">Uncharacterized protein</fullName>
    </submittedName>
</protein>
<dbReference type="InParanoid" id="A0A0V0Z3X1"/>
<feature type="region of interest" description="Disordered" evidence="1">
    <location>
        <begin position="1"/>
        <end position="22"/>
    </location>
</feature>
<proteinExistence type="predicted"/>
<organism evidence="2 3">
    <name type="scientific">Trichinella spiralis</name>
    <name type="common">Trichina worm</name>
    <dbReference type="NCBI Taxonomy" id="6334"/>
    <lineage>
        <taxon>Eukaryota</taxon>
        <taxon>Metazoa</taxon>
        <taxon>Ecdysozoa</taxon>
        <taxon>Nematoda</taxon>
        <taxon>Enoplea</taxon>
        <taxon>Dorylaimia</taxon>
        <taxon>Trichinellida</taxon>
        <taxon>Trichinellidae</taxon>
        <taxon>Trichinella</taxon>
    </lineage>
</organism>
<reference evidence="2 3" key="1">
    <citation type="submission" date="2015-01" db="EMBL/GenBank/DDBJ databases">
        <title>Evolution of Trichinella species and genotypes.</title>
        <authorList>
            <person name="Korhonen P.K."/>
            <person name="Edoardo P."/>
            <person name="Giuseppe L.R."/>
            <person name="Gasser R.B."/>
        </authorList>
    </citation>
    <scope>NUCLEOTIDE SEQUENCE [LARGE SCALE GENOMIC DNA]</scope>
    <source>
        <strain evidence="2">ISS3</strain>
    </source>
</reference>
<dbReference type="EMBL" id="JYDH01002836">
    <property type="protein sequence ID" value="KRY07223.1"/>
    <property type="molecule type" value="Genomic_DNA"/>
</dbReference>
<keyword evidence="3" id="KW-1185">Reference proteome</keyword>
<evidence type="ECO:0000256" key="1">
    <source>
        <dbReference type="SAM" id="MobiDB-lite"/>
    </source>
</evidence>
<name>A0A0V0Z3X1_TRISP</name>
<evidence type="ECO:0000313" key="2">
    <source>
        <dbReference type="EMBL" id="KRY07223.1"/>
    </source>
</evidence>
<accession>A0A0V0Z3X1</accession>
<gene>
    <name evidence="2" type="ORF">T01_13952</name>
</gene>
<dbReference type="AlphaFoldDB" id="A0A0V0Z3X1"/>
<evidence type="ECO:0000313" key="3">
    <source>
        <dbReference type="Proteomes" id="UP000054776"/>
    </source>
</evidence>
<sequence>MSGRRKAGNAEPIDIADAAHDNQRTVSCEENCQILVPKQ</sequence>
<comment type="caution">
    <text evidence="2">The sequence shown here is derived from an EMBL/GenBank/DDBJ whole genome shotgun (WGS) entry which is preliminary data.</text>
</comment>
<dbReference type="Proteomes" id="UP000054776">
    <property type="component" value="Unassembled WGS sequence"/>
</dbReference>